<sequence>MPTTVNSAFNQFMADSVNLDSKKTITARSSRDYLKRQVKGLTDFFPLYSDKDVNFGSFARRTKIRPLDDIDMIFTLSANGCTWEESLDGTVYINTPTESPEYKNFRHDSSYRLNSRKIINHFVSKLADLSQYDKAETHRNQNAATLKLSSYDWNFDIVPAFFTSEDAQGKTFYIIPDGAGNWIKTDPRLDRQRVSDINQQCGGHVLNAIRAIKYWQRRATMPSMSSYLLENLVLNYFEEKGEASPFVDLNVINILQYIKSNIWWDVNDPKEIQGNLNTLSWDEKTKISQKAESDFNTALAAREFEVTGDHKKAIGEWRKVFGNDFPQYG</sequence>
<reference evidence="1" key="1">
    <citation type="submission" date="2023-07" db="EMBL/GenBank/DDBJ databases">
        <authorList>
            <person name="Yang W."/>
            <person name="Chen J."/>
            <person name="Ji P."/>
            <person name="Hu F."/>
        </authorList>
    </citation>
    <scope>NUCLEOTIDE SEQUENCE</scope>
    <source>
        <strain evidence="1">CRE-138-0111</strain>
    </source>
</reference>
<keyword evidence="2" id="KW-1185">Reference proteome</keyword>
<comment type="caution">
    <text evidence="1">The sequence shown here is derived from an EMBL/GenBank/DDBJ whole genome shotgun (WGS) entry which is preliminary data.</text>
</comment>
<name>A0ABT9AW10_9GAMM</name>
<dbReference type="Gene3D" id="3.30.460.90">
    <property type="match status" value="1"/>
</dbReference>
<reference evidence="1" key="2">
    <citation type="journal article" date="2024" name="Int. J. Antimicrob. Agents">
        <title>Identification of a novel Providencia species showing multi-drug-resistant in three patients with hospital-acquired infection.</title>
        <authorList>
            <person name="Yang W."/>
            <person name="Chen J."/>
            <person name="Yang F."/>
            <person name="Ji P."/>
            <person name="Shen S."/>
            <person name="Yin D."/>
            <person name="Hu F."/>
        </authorList>
    </citation>
    <scope>NUCLEOTIDE SEQUENCE</scope>
    <source>
        <strain evidence="1">CRE-138-0111</strain>
    </source>
</reference>
<protein>
    <submittedName>
        <fullName evidence="1">Nucleotidyltransferase</fullName>
    </submittedName>
</protein>
<dbReference type="EMBL" id="JAUQTG010000018">
    <property type="protein sequence ID" value="MDO7858746.1"/>
    <property type="molecule type" value="Genomic_DNA"/>
</dbReference>
<dbReference type="Proteomes" id="UP001176478">
    <property type="component" value="Unassembled WGS sequence"/>
</dbReference>
<evidence type="ECO:0000313" key="1">
    <source>
        <dbReference type="EMBL" id="MDO7858746.1"/>
    </source>
</evidence>
<organism evidence="1 2">
    <name type="scientific">Providencia huashanensis</name>
    <dbReference type="NCBI Taxonomy" id="3037798"/>
    <lineage>
        <taxon>Bacteria</taxon>
        <taxon>Pseudomonadati</taxon>
        <taxon>Pseudomonadota</taxon>
        <taxon>Gammaproteobacteria</taxon>
        <taxon>Enterobacterales</taxon>
        <taxon>Morganellaceae</taxon>
        <taxon>Providencia</taxon>
    </lineage>
</organism>
<gene>
    <name evidence="1" type="ORF">Q5E86_20880</name>
</gene>
<dbReference type="RefSeq" id="WP_165126842.1">
    <property type="nucleotide sequence ID" value="NZ_JAUQTG010000018.1"/>
</dbReference>
<evidence type="ECO:0000313" key="2">
    <source>
        <dbReference type="Proteomes" id="UP001176478"/>
    </source>
</evidence>
<accession>A0ABT9AW10</accession>
<dbReference type="Pfam" id="PF18144">
    <property type="entry name" value="SMODS"/>
    <property type="match status" value="1"/>
</dbReference>
<proteinExistence type="predicted"/>